<evidence type="ECO:0000313" key="2">
    <source>
        <dbReference type="EMBL" id="MBM7646024.1"/>
    </source>
</evidence>
<keyword evidence="1" id="KW-0812">Transmembrane</keyword>
<evidence type="ECO:0000256" key="1">
    <source>
        <dbReference type="SAM" id="Phobius"/>
    </source>
</evidence>
<name>A0ABS2Q2U7_9BACL</name>
<keyword evidence="1" id="KW-1133">Transmembrane helix</keyword>
<accession>A0ABS2Q2U7</accession>
<keyword evidence="3" id="KW-1185">Reference proteome</keyword>
<protein>
    <submittedName>
        <fullName evidence="2">Nitrate reductase NapE component</fullName>
    </submittedName>
</protein>
<sequence length="33" mass="3595">MNDICMIGLLAVGFGVFFGFIQWCDRIVGGGEE</sequence>
<reference evidence="2 3" key="1">
    <citation type="submission" date="2021-01" db="EMBL/GenBank/DDBJ databases">
        <title>Genomic Encyclopedia of Type Strains, Phase IV (KMG-IV): sequencing the most valuable type-strain genomes for metagenomic binning, comparative biology and taxonomic classification.</title>
        <authorList>
            <person name="Goeker M."/>
        </authorList>
    </citation>
    <scope>NUCLEOTIDE SEQUENCE [LARGE SCALE GENOMIC DNA]</scope>
    <source>
        <strain evidence="2 3">DSM 28236</strain>
    </source>
</reference>
<dbReference type="Proteomes" id="UP000808914">
    <property type="component" value="Unassembled WGS sequence"/>
</dbReference>
<organism evidence="2 3">
    <name type="scientific">Scopulibacillus daqui</name>
    <dbReference type="NCBI Taxonomy" id="1469162"/>
    <lineage>
        <taxon>Bacteria</taxon>
        <taxon>Bacillati</taxon>
        <taxon>Bacillota</taxon>
        <taxon>Bacilli</taxon>
        <taxon>Bacillales</taxon>
        <taxon>Sporolactobacillaceae</taxon>
        <taxon>Scopulibacillus</taxon>
    </lineage>
</organism>
<gene>
    <name evidence="2" type="ORF">JOD45_002249</name>
</gene>
<comment type="caution">
    <text evidence="2">The sequence shown here is derived from an EMBL/GenBank/DDBJ whole genome shotgun (WGS) entry which is preliminary data.</text>
</comment>
<dbReference type="EMBL" id="JAFBER010000014">
    <property type="protein sequence ID" value="MBM7646024.1"/>
    <property type="molecule type" value="Genomic_DNA"/>
</dbReference>
<proteinExistence type="predicted"/>
<evidence type="ECO:0000313" key="3">
    <source>
        <dbReference type="Proteomes" id="UP000808914"/>
    </source>
</evidence>
<feature type="transmembrane region" description="Helical" evidence="1">
    <location>
        <begin position="6"/>
        <end position="24"/>
    </location>
</feature>
<keyword evidence="1" id="KW-0472">Membrane</keyword>